<dbReference type="InterPro" id="IPR049052">
    <property type="entry name" value="nSTAND1"/>
</dbReference>
<dbReference type="InterPro" id="IPR027417">
    <property type="entry name" value="P-loop_NTPase"/>
</dbReference>
<reference evidence="4 5" key="1">
    <citation type="submission" date="2015-12" db="EMBL/GenBank/DDBJ databases">
        <title>Genome sequence of Tistrella mobilis MCCC 1A02139.</title>
        <authorList>
            <person name="Lu L."/>
            <person name="Lai Q."/>
            <person name="Shao Z."/>
            <person name="Qian P."/>
        </authorList>
    </citation>
    <scope>NUCLEOTIDE SEQUENCE [LARGE SCALE GENOMIC DNA]</scope>
    <source>
        <strain evidence="4 5">MCCC 1A02139</strain>
    </source>
</reference>
<sequence>MFFGREREIEELVDRIQSERLTVLFGMSGRGKTSLLQAGVLPKLKDAGARPVRLRLNPEDDRGFVEQLRRGWEAASDGIQEDASLWERGHRRDAMGALSQAPPVLILDQFEELFTSDGRRDGQLSELFEELACLVENRVPKNLRARLAEDRGFGDIFTDRPTPARVVIALREDFLAHLEAWSGLFPSVMRNRMRLTLLTGTQALDAVLLPARIGPTPLMDARTADAIVRSVAGCDESISLSQIQVDPSLLSLLCQELNERRIRGARQEITLEDAQERQNDILQDFYERCFEDISSQIRDVVESTLLVSEGGHRNFCAEVDFIGAVCKSGISAEQARTAIGSLLRTRLLSAQYFAGARRLELTHDRLVELVQSSRQIREQTRHLNAKIEGIEVEKSKLIRMIDIYKITVFIFIVIAFGALLLWRSENRAAKALGIAEKSVDEMLTIIEKPEMDQVHGFYRIEPDLLKHLVTAEKQLHEAGTDLNSPTSILRRARVSLREANLLILSGRERQAVPLYINVLERTDKLSVGDIQSIKEVQFEALYYLMTYNTIEDLGSLIYGKYSKFGRDLHAQHFVGKAGQWRLRYAAQIIREACREGALDSAQYVLDQARDAARGLDHVYLGEILEITILDAYLKDCFENLTDQKLYEYRKQLSILTHRYFQSYPRSMTAAEYMIDILFGDMDDYSAISGRSGFETVAKSIMEISGRFVDSKPMVFEAAQAQLHVMRARFHLDIDQNADLALEEAMAAVKMYDDLGQAGSATIPKFDQSKAAKSIRDEAERQLGQGRPED</sequence>
<keyword evidence="2" id="KW-0472">Membrane</keyword>
<organism evidence="4 5">
    <name type="scientific">Tistrella mobilis</name>
    <dbReference type="NCBI Taxonomy" id="171437"/>
    <lineage>
        <taxon>Bacteria</taxon>
        <taxon>Pseudomonadati</taxon>
        <taxon>Pseudomonadota</taxon>
        <taxon>Alphaproteobacteria</taxon>
        <taxon>Geminicoccales</taxon>
        <taxon>Geminicoccaceae</taxon>
        <taxon>Tistrella</taxon>
    </lineage>
</organism>
<feature type="compositionally biased region" description="Basic and acidic residues" evidence="1">
    <location>
        <begin position="766"/>
        <end position="789"/>
    </location>
</feature>
<keyword evidence="2" id="KW-0812">Transmembrane</keyword>
<dbReference type="Proteomes" id="UP000075787">
    <property type="component" value="Unassembled WGS sequence"/>
</dbReference>
<dbReference type="Gene3D" id="3.40.50.300">
    <property type="entry name" value="P-loop containing nucleotide triphosphate hydrolases"/>
    <property type="match status" value="1"/>
</dbReference>
<feature type="transmembrane region" description="Helical" evidence="2">
    <location>
        <begin position="403"/>
        <end position="422"/>
    </location>
</feature>
<comment type="caution">
    <text evidence="4">The sequence shown here is derived from an EMBL/GenBank/DDBJ whole genome shotgun (WGS) entry which is preliminary data.</text>
</comment>
<evidence type="ECO:0000256" key="1">
    <source>
        <dbReference type="SAM" id="MobiDB-lite"/>
    </source>
</evidence>
<dbReference type="AlphaFoldDB" id="A0A161Q3M2"/>
<evidence type="ECO:0000256" key="2">
    <source>
        <dbReference type="SAM" id="Phobius"/>
    </source>
</evidence>
<feature type="domain" description="Novel STAND NTPase 1" evidence="3">
    <location>
        <begin position="1"/>
        <end position="374"/>
    </location>
</feature>
<keyword evidence="2" id="KW-1133">Transmembrane helix</keyword>
<proteinExistence type="predicted"/>
<protein>
    <recommendedName>
        <fullName evidence="3">Novel STAND NTPase 1 domain-containing protein</fullName>
    </recommendedName>
</protein>
<dbReference type="Pfam" id="PF20703">
    <property type="entry name" value="nSTAND1"/>
    <property type="match status" value="1"/>
</dbReference>
<gene>
    <name evidence="4" type="ORF">AUP44_05245</name>
</gene>
<dbReference type="EMBL" id="LPZR01000156">
    <property type="protein sequence ID" value="KYO52393.1"/>
    <property type="molecule type" value="Genomic_DNA"/>
</dbReference>
<evidence type="ECO:0000259" key="3">
    <source>
        <dbReference type="Pfam" id="PF20703"/>
    </source>
</evidence>
<evidence type="ECO:0000313" key="5">
    <source>
        <dbReference type="Proteomes" id="UP000075787"/>
    </source>
</evidence>
<feature type="region of interest" description="Disordered" evidence="1">
    <location>
        <begin position="759"/>
        <end position="789"/>
    </location>
</feature>
<dbReference type="SUPFAM" id="SSF52540">
    <property type="entry name" value="P-loop containing nucleoside triphosphate hydrolases"/>
    <property type="match status" value="1"/>
</dbReference>
<evidence type="ECO:0000313" key="4">
    <source>
        <dbReference type="EMBL" id="KYO52393.1"/>
    </source>
</evidence>
<name>A0A161Q3M2_9PROT</name>
<accession>A0A161Q3M2</accession>